<sequence>MSNQTNNESIVIDPVAMKIVNRIAPGTKYEGTLECEGGVVIEGIVSGTLSVKGGPLVLMPGGVARGMLACDGDA</sequence>
<dbReference type="EMBL" id="JAVDWE010000034">
    <property type="protein sequence ID" value="MDR7097575.1"/>
    <property type="molecule type" value="Genomic_DNA"/>
</dbReference>
<name>A0ABU1VJR5_9BURK</name>
<comment type="caution">
    <text evidence="1">The sequence shown here is derived from an EMBL/GenBank/DDBJ whole genome shotgun (WGS) entry which is preliminary data.</text>
</comment>
<gene>
    <name evidence="1" type="ORF">J2X09_005351</name>
</gene>
<reference evidence="1 2" key="1">
    <citation type="submission" date="2023-07" db="EMBL/GenBank/DDBJ databases">
        <title>Sorghum-associated microbial communities from plants grown in Nebraska, USA.</title>
        <authorList>
            <person name="Schachtman D."/>
        </authorList>
    </citation>
    <scope>NUCLEOTIDE SEQUENCE [LARGE SCALE GENOMIC DNA]</scope>
    <source>
        <strain evidence="1 2">BE240</strain>
    </source>
</reference>
<proteinExistence type="predicted"/>
<organism evidence="1 2">
    <name type="scientific">Hydrogenophaga laconesensis</name>
    <dbReference type="NCBI Taxonomy" id="1805971"/>
    <lineage>
        <taxon>Bacteria</taxon>
        <taxon>Pseudomonadati</taxon>
        <taxon>Pseudomonadota</taxon>
        <taxon>Betaproteobacteria</taxon>
        <taxon>Burkholderiales</taxon>
        <taxon>Comamonadaceae</taxon>
        <taxon>Hydrogenophaga</taxon>
    </lineage>
</organism>
<protein>
    <submittedName>
        <fullName evidence="1">Cytoskeletal protein CcmA (Bactofilin family)</fullName>
    </submittedName>
</protein>
<dbReference type="Proteomes" id="UP001265550">
    <property type="component" value="Unassembled WGS sequence"/>
</dbReference>
<evidence type="ECO:0000313" key="1">
    <source>
        <dbReference type="EMBL" id="MDR7097575.1"/>
    </source>
</evidence>
<evidence type="ECO:0000313" key="2">
    <source>
        <dbReference type="Proteomes" id="UP001265550"/>
    </source>
</evidence>
<keyword evidence="2" id="KW-1185">Reference proteome</keyword>
<accession>A0ABU1VJR5</accession>